<keyword evidence="5" id="KW-0325">Glycoprotein</keyword>
<dbReference type="PANTHER" id="PTHR24100:SF151">
    <property type="entry name" value="ICOS LIGAND"/>
    <property type="match status" value="1"/>
</dbReference>
<feature type="domain" description="Ig-like" evidence="9">
    <location>
        <begin position="38"/>
        <end position="138"/>
    </location>
</feature>
<dbReference type="InterPro" id="IPR036179">
    <property type="entry name" value="Ig-like_dom_sf"/>
</dbReference>
<dbReference type="Pfam" id="PF07686">
    <property type="entry name" value="V-set"/>
    <property type="match status" value="1"/>
</dbReference>
<evidence type="ECO:0000256" key="8">
    <source>
        <dbReference type="SAM" id="MobiDB-lite"/>
    </source>
</evidence>
<dbReference type="GO" id="GO:0050863">
    <property type="term" value="P:regulation of T cell activation"/>
    <property type="evidence" value="ECO:0007669"/>
    <property type="project" value="UniProtKB-ARBA"/>
</dbReference>
<dbReference type="InterPro" id="IPR050504">
    <property type="entry name" value="IgSF_BTN/MOG"/>
</dbReference>
<dbReference type="Proteomes" id="UP000265040">
    <property type="component" value="Chromosome 18"/>
</dbReference>
<evidence type="ECO:0000256" key="1">
    <source>
        <dbReference type="ARBA" id="ARBA00004370"/>
    </source>
</evidence>
<dbReference type="SMART" id="SM00409">
    <property type="entry name" value="IG"/>
    <property type="match status" value="1"/>
</dbReference>
<dbReference type="GeneTree" id="ENSGT01050000244843"/>
<reference evidence="10" key="2">
    <citation type="submission" date="2025-08" db="UniProtKB">
        <authorList>
            <consortium name="Ensembl"/>
        </authorList>
    </citation>
    <scope>IDENTIFICATION</scope>
</reference>
<evidence type="ECO:0000259" key="9">
    <source>
        <dbReference type="PROSITE" id="PS50835"/>
    </source>
</evidence>
<dbReference type="GO" id="GO:0050852">
    <property type="term" value="P:T cell receptor signaling pathway"/>
    <property type="evidence" value="ECO:0007669"/>
    <property type="project" value="TreeGrafter"/>
</dbReference>
<keyword evidence="11" id="KW-1185">Reference proteome</keyword>
<dbReference type="InterPro" id="IPR007110">
    <property type="entry name" value="Ig-like_dom"/>
</dbReference>
<organism evidence="10 11">
    <name type="scientific">Anabas testudineus</name>
    <name type="common">Climbing perch</name>
    <name type="synonym">Anthias testudineus</name>
    <dbReference type="NCBI Taxonomy" id="64144"/>
    <lineage>
        <taxon>Eukaryota</taxon>
        <taxon>Metazoa</taxon>
        <taxon>Chordata</taxon>
        <taxon>Craniata</taxon>
        <taxon>Vertebrata</taxon>
        <taxon>Euteleostomi</taxon>
        <taxon>Actinopterygii</taxon>
        <taxon>Neopterygii</taxon>
        <taxon>Teleostei</taxon>
        <taxon>Neoteleostei</taxon>
        <taxon>Acanthomorphata</taxon>
        <taxon>Anabantaria</taxon>
        <taxon>Anabantiformes</taxon>
        <taxon>Anabantoidei</taxon>
        <taxon>Anabantidae</taxon>
        <taxon>Anabas</taxon>
    </lineage>
</organism>
<evidence type="ECO:0000256" key="2">
    <source>
        <dbReference type="ARBA" id="ARBA00022729"/>
    </source>
</evidence>
<protein>
    <recommendedName>
        <fullName evidence="9">Ig-like domain-containing protein</fullName>
    </recommendedName>
</protein>
<sequence length="384" mass="44235">MTHSTVTLFDVTEAERDYLAALYTNQPLLIINACILMPSQVVGPPQPVVAVVGEHIILPCHLEPAVDARSMAVEWTRPDLKPRLVLVWRAGQKLNLDDENPSYRGRTSLLMDKLKSGDISLKLSKVKLSDGGKYKCYVPTMNRDSVFELVVGNLVEIDKDSGTVVLQCESKGWYPEPELLWLDAEGKILSAGPTETVRGPDDLYTVSSRVTIHHQREAGLREKEQLLAETKKKEKKVKLNEELQKKEEEQKQLEQVVHMLMELSDGLIKLRCQLQHQDRDMMREHLDFDKKLQSVDKETESDRVKGYLKLKLILLETKLQLTKRKQEHEGLQHNTLEVLRKTDEVMNEMKEKKKEVEKLKVEISEKLEREKERGKNQLDQEEET</sequence>
<evidence type="ECO:0000256" key="5">
    <source>
        <dbReference type="ARBA" id="ARBA00023180"/>
    </source>
</evidence>
<keyword evidence="6" id="KW-0393">Immunoglobulin domain</keyword>
<dbReference type="Gene3D" id="2.60.40.10">
    <property type="entry name" value="Immunoglobulins"/>
    <property type="match status" value="2"/>
</dbReference>
<reference evidence="10" key="1">
    <citation type="submission" date="2021-04" db="EMBL/GenBank/DDBJ databases">
        <authorList>
            <consortium name="Wellcome Sanger Institute Data Sharing"/>
        </authorList>
    </citation>
    <scope>NUCLEOTIDE SEQUENCE [LARGE SCALE GENOMIC DNA]</scope>
</reference>
<dbReference type="GO" id="GO:0009897">
    <property type="term" value="C:external side of plasma membrane"/>
    <property type="evidence" value="ECO:0007669"/>
    <property type="project" value="TreeGrafter"/>
</dbReference>
<keyword evidence="4" id="KW-1015">Disulfide bond</keyword>
<dbReference type="InterPro" id="IPR013106">
    <property type="entry name" value="Ig_V-set"/>
</dbReference>
<dbReference type="OrthoDB" id="10055806at2759"/>
<dbReference type="PROSITE" id="PS50835">
    <property type="entry name" value="IG_LIKE"/>
    <property type="match status" value="1"/>
</dbReference>
<keyword evidence="3" id="KW-0472">Membrane</keyword>
<dbReference type="GO" id="GO:0001817">
    <property type="term" value="P:regulation of cytokine production"/>
    <property type="evidence" value="ECO:0007669"/>
    <property type="project" value="TreeGrafter"/>
</dbReference>
<dbReference type="FunFam" id="2.60.40.10:FF:000142">
    <property type="entry name" value="V-set domain-containing T-cell activation inhibitor 1"/>
    <property type="match status" value="1"/>
</dbReference>
<keyword evidence="7" id="KW-0175">Coiled coil</keyword>
<dbReference type="PANTHER" id="PTHR24100">
    <property type="entry name" value="BUTYROPHILIN"/>
    <property type="match status" value="1"/>
</dbReference>
<evidence type="ECO:0000256" key="3">
    <source>
        <dbReference type="ARBA" id="ARBA00023136"/>
    </source>
</evidence>
<keyword evidence="2" id="KW-0732">Signal</keyword>
<dbReference type="GO" id="GO:1903037">
    <property type="term" value="P:regulation of leukocyte cell-cell adhesion"/>
    <property type="evidence" value="ECO:0007669"/>
    <property type="project" value="UniProtKB-ARBA"/>
</dbReference>
<dbReference type="STRING" id="64144.ENSATEP00000028383"/>
<reference evidence="10" key="3">
    <citation type="submission" date="2025-09" db="UniProtKB">
        <authorList>
            <consortium name="Ensembl"/>
        </authorList>
    </citation>
    <scope>IDENTIFICATION</scope>
</reference>
<dbReference type="Pfam" id="PF22705">
    <property type="entry name" value="C2-set_3"/>
    <property type="match status" value="1"/>
</dbReference>
<feature type="compositionally biased region" description="Basic and acidic residues" evidence="8">
    <location>
        <begin position="365"/>
        <end position="378"/>
    </location>
</feature>
<dbReference type="InterPro" id="IPR003599">
    <property type="entry name" value="Ig_sub"/>
</dbReference>
<dbReference type="SUPFAM" id="SSF48726">
    <property type="entry name" value="Immunoglobulin"/>
    <property type="match status" value="2"/>
</dbReference>
<dbReference type="GO" id="GO:0005102">
    <property type="term" value="F:signaling receptor binding"/>
    <property type="evidence" value="ECO:0007669"/>
    <property type="project" value="TreeGrafter"/>
</dbReference>
<name>A0A3Q1JD51_ANATE</name>
<evidence type="ECO:0000313" key="11">
    <source>
        <dbReference type="Proteomes" id="UP000265040"/>
    </source>
</evidence>
<dbReference type="Ensembl" id="ENSATET00000028824.2">
    <property type="protein sequence ID" value="ENSATEP00000028383.2"/>
    <property type="gene ID" value="ENSATEG00000011956.3"/>
</dbReference>
<accession>A0A3Q1JD51</accession>
<proteinExistence type="predicted"/>
<dbReference type="InterPro" id="IPR053896">
    <property type="entry name" value="BTN3A2-like_Ig-C"/>
</dbReference>
<evidence type="ECO:0000256" key="7">
    <source>
        <dbReference type="SAM" id="Coils"/>
    </source>
</evidence>
<feature type="region of interest" description="Disordered" evidence="8">
    <location>
        <begin position="365"/>
        <end position="384"/>
    </location>
</feature>
<evidence type="ECO:0000256" key="4">
    <source>
        <dbReference type="ARBA" id="ARBA00023157"/>
    </source>
</evidence>
<evidence type="ECO:0000313" key="10">
    <source>
        <dbReference type="Ensembl" id="ENSATEP00000028383.2"/>
    </source>
</evidence>
<feature type="coiled-coil region" evidence="7">
    <location>
        <begin position="220"/>
        <end position="263"/>
    </location>
</feature>
<dbReference type="InterPro" id="IPR013783">
    <property type="entry name" value="Ig-like_fold"/>
</dbReference>
<comment type="subcellular location">
    <subcellularLocation>
        <location evidence="1">Membrane</location>
    </subcellularLocation>
</comment>
<dbReference type="AlphaFoldDB" id="A0A3Q1JD51"/>
<evidence type="ECO:0000256" key="6">
    <source>
        <dbReference type="ARBA" id="ARBA00023319"/>
    </source>
</evidence>